<evidence type="ECO:0000313" key="3">
    <source>
        <dbReference type="Proteomes" id="UP000683507"/>
    </source>
</evidence>
<dbReference type="PANTHER" id="PTHR42754:SF1">
    <property type="entry name" value="LIPOPROTEIN"/>
    <property type="match status" value="1"/>
</dbReference>
<gene>
    <name evidence="2" type="ORF">CRYO30217_00726</name>
</gene>
<dbReference type="Proteomes" id="UP000683507">
    <property type="component" value="Chromosome"/>
</dbReference>
<keyword evidence="1" id="KW-0732">Signal</keyword>
<evidence type="ECO:0008006" key="4">
    <source>
        <dbReference type="Google" id="ProtNLM"/>
    </source>
</evidence>
<organism evidence="2 3">
    <name type="scientific">Parvicella tangerina</name>
    <dbReference type="NCBI Taxonomy" id="2829795"/>
    <lineage>
        <taxon>Bacteria</taxon>
        <taxon>Pseudomonadati</taxon>
        <taxon>Bacteroidota</taxon>
        <taxon>Flavobacteriia</taxon>
        <taxon>Flavobacteriales</taxon>
        <taxon>Parvicellaceae</taxon>
        <taxon>Parvicella</taxon>
    </lineage>
</organism>
<dbReference type="InterPro" id="IPR011047">
    <property type="entry name" value="Quinoprotein_ADH-like_sf"/>
</dbReference>
<dbReference type="InterPro" id="IPR026444">
    <property type="entry name" value="Secre_tail"/>
</dbReference>
<dbReference type="KEGG" id="ptan:CRYO30217_00726"/>
<keyword evidence="3" id="KW-1185">Reference proteome</keyword>
<dbReference type="AlphaFoldDB" id="A0A916JKM3"/>
<accession>A0A916JKM3</accession>
<dbReference type="EMBL" id="OU015584">
    <property type="protein sequence ID" value="CAG5078633.1"/>
    <property type="molecule type" value="Genomic_DNA"/>
</dbReference>
<protein>
    <recommendedName>
        <fullName evidence="4">T9SS C-terminal target domain-containing protein</fullName>
    </recommendedName>
</protein>
<reference evidence="2" key="1">
    <citation type="submission" date="2021-04" db="EMBL/GenBank/DDBJ databases">
        <authorList>
            <person name="Rodrigo-Torres L."/>
            <person name="Arahal R. D."/>
            <person name="Lucena T."/>
        </authorList>
    </citation>
    <scope>NUCLEOTIDE SEQUENCE</scope>
    <source>
        <strain evidence="2">AS29M-1</strain>
    </source>
</reference>
<dbReference type="PANTHER" id="PTHR42754">
    <property type="entry name" value="ENDOGLUCANASE"/>
    <property type="match status" value="1"/>
</dbReference>
<proteinExistence type="predicted"/>
<dbReference type="SUPFAM" id="SSF50998">
    <property type="entry name" value="Quinoprotein alcohol dehydrogenase-like"/>
    <property type="match status" value="1"/>
</dbReference>
<dbReference type="NCBIfam" id="TIGR04183">
    <property type="entry name" value="Por_Secre_tail"/>
    <property type="match status" value="1"/>
</dbReference>
<evidence type="ECO:0000256" key="1">
    <source>
        <dbReference type="ARBA" id="ARBA00022729"/>
    </source>
</evidence>
<name>A0A916JKM3_9FLAO</name>
<sequence length="468" mass="51512">MKIVLLVLISLEVGAQSFYKVIGTSGNDYAEQVINDRDSGYVVVGGTEGLGQGEMDGYMVKLDTAGNLQWTRTFGNENVDWLTSVVLLDDGMLACGYSNVAGDYQMYLVRTNEIGQVVWERTIGNDNWEFPQELTLVNDTTVVLVGEVYVAGSTTTDALVASVSISGDSLWYRTFGGADDDVLERVITSDSGQVYVCGTYTVQQDDTDYWVGRLDNSGDFIWELFLGDTLNDEGHGIAELITGEFVVTGGDNDTTSTNLDNVFYKIDSNGNVLYQNILNNPNDDIGIDVVSYSDTNLFFLVSQSSSVGFGGFDTWVFDCNYYMWGIGDLSFSFGTLDDEWVTDADTTFDRGIITVGNMQDDVLGNVIFVHKTRAGEALLNTYDTEQDLEVADPIGSKTIFYPNPISAGEIHWSQKDRFLGSEYVIHDLQGKVVQSGVVNSGSLTIDLKSGYYLLKIGEVVWNFSVIER</sequence>
<evidence type="ECO:0000313" key="2">
    <source>
        <dbReference type="EMBL" id="CAG5078633.1"/>
    </source>
</evidence>